<gene>
    <name evidence="1" type="ORF">ACFO6V_22240</name>
</gene>
<accession>A0ABV9HM22</accession>
<keyword evidence="2" id="KW-1185">Reference proteome</keyword>
<dbReference type="EMBL" id="JBHSFI010000007">
    <property type="protein sequence ID" value="MFC4630984.1"/>
    <property type="molecule type" value="Genomic_DNA"/>
</dbReference>
<protein>
    <submittedName>
        <fullName evidence="1">Uncharacterized protein</fullName>
    </submittedName>
</protein>
<evidence type="ECO:0000313" key="1">
    <source>
        <dbReference type="EMBL" id="MFC4630984.1"/>
    </source>
</evidence>
<proteinExistence type="predicted"/>
<dbReference type="Proteomes" id="UP001596011">
    <property type="component" value="Unassembled WGS sequence"/>
</dbReference>
<sequence>MSAADKIKNAAESAPGKAKEVVAHTALNITAVDITIRDVRLFFS</sequence>
<organism evidence="1 2">
    <name type="scientific">Promicromonospora alba</name>
    <dbReference type="NCBI Taxonomy" id="1616110"/>
    <lineage>
        <taxon>Bacteria</taxon>
        <taxon>Bacillati</taxon>
        <taxon>Actinomycetota</taxon>
        <taxon>Actinomycetes</taxon>
        <taxon>Micrococcales</taxon>
        <taxon>Promicromonosporaceae</taxon>
        <taxon>Promicromonospora</taxon>
    </lineage>
</organism>
<comment type="caution">
    <text evidence="1">The sequence shown here is derived from an EMBL/GenBank/DDBJ whole genome shotgun (WGS) entry which is preliminary data.</text>
</comment>
<evidence type="ECO:0000313" key="2">
    <source>
        <dbReference type="Proteomes" id="UP001596011"/>
    </source>
</evidence>
<dbReference type="RefSeq" id="WP_377139545.1">
    <property type="nucleotide sequence ID" value="NZ_JBHSFI010000007.1"/>
</dbReference>
<reference evidence="2" key="1">
    <citation type="journal article" date="2019" name="Int. J. Syst. Evol. Microbiol.">
        <title>The Global Catalogue of Microorganisms (GCM) 10K type strain sequencing project: providing services to taxonomists for standard genome sequencing and annotation.</title>
        <authorList>
            <consortium name="The Broad Institute Genomics Platform"/>
            <consortium name="The Broad Institute Genome Sequencing Center for Infectious Disease"/>
            <person name="Wu L."/>
            <person name="Ma J."/>
        </authorList>
    </citation>
    <scope>NUCLEOTIDE SEQUENCE [LARGE SCALE GENOMIC DNA]</scope>
    <source>
        <strain evidence="2">CCUG 42722</strain>
    </source>
</reference>
<name>A0ABV9HM22_9MICO</name>